<dbReference type="InterPro" id="IPR002364">
    <property type="entry name" value="Quin_OxRdtase/zeta-crystal_CS"/>
</dbReference>
<dbReference type="InterPro" id="IPR050700">
    <property type="entry name" value="YIM1/Zinc_Alcohol_DH_Fams"/>
</dbReference>
<dbReference type="Proteomes" id="UP000076083">
    <property type="component" value="Chromosome"/>
</dbReference>
<dbReference type="GO" id="GO:0016491">
    <property type="term" value="F:oxidoreductase activity"/>
    <property type="evidence" value="ECO:0007669"/>
    <property type="project" value="UniProtKB-KW"/>
</dbReference>
<dbReference type="Pfam" id="PF08240">
    <property type="entry name" value="ADH_N"/>
    <property type="match status" value="1"/>
</dbReference>
<dbReference type="PROSITE" id="PS01162">
    <property type="entry name" value="QOR_ZETA_CRYSTAL"/>
    <property type="match status" value="1"/>
</dbReference>
<gene>
    <name evidence="3" type="ORF">TK06_05285</name>
</gene>
<dbReference type="Gene3D" id="3.90.180.10">
    <property type="entry name" value="Medium-chain alcohol dehydrogenases, catalytic domain"/>
    <property type="match status" value="1"/>
</dbReference>
<dbReference type="SMART" id="SM00829">
    <property type="entry name" value="PKS_ER"/>
    <property type="match status" value="1"/>
</dbReference>
<dbReference type="PANTHER" id="PTHR11695:SF294">
    <property type="entry name" value="RETICULON-4-INTERACTING PROTEIN 1, MITOCHONDRIAL"/>
    <property type="match status" value="1"/>
</dbReference>
<dbReference type="GO" id="GO:0008270">
    <property type="term" value="F:zinc ion binding"/>
    <property type="evidence" value="ECO:0007669"/>
    <property type="project" value="InterPro"/>
</dbReference>
<dbReference type="Pfam" id="PF13602">
    <property type="entry name" value="ADH_zinc_N_2"/>
    <property type="match status" value="1"/>
</dbReference>
<dbReference type="PANTHER" id="PTHR11695">
    <property type="entry name" value="ALCOHOL DEHYDROGENASE RELATED"/>
    <property type="match status" value="1"/>
</dbReference>
<dbReference type="AlphaFoldDB" id="A0A159ZVB2"/>
<dbReference type="RefSeq" id="WP_063321144.1">
    <property type="nucleotide sequence ID" value="NZ_CP015225.1"/>
</dbReference>
<dbReference type="InterPro" id="IPR011032">
    <property type="entry name" value="GroES-like_sf"/>
</dbReference>
<dbReference type="InterPro" id="IPR036291">
    <property type="entry name" value="NAD(P)-bd_dom_sf"/>
</dbReference>
<name>A0A159ZVB2_PSEFL</name>
<proteinExistence type="predicted"/>
<dbReference type="Gene3D" id="3.40.50.720">
    <property type="entry name" value="NAD(P)-binding Rossmann-like Domain"/>
    <property type="match status" value="1"/>
</dbReference>
<evidence type="ECO:0000259" key="2">
    <source>
        <dbReference type="SMART" id="SM00829"/>
    </source>
</evidence>
<reference evidence="3 4" key="2">
    <citation type="journal article" date="2018" name="Nature">
        <title>Mutant phenotypes for thousands of bacterial genes of unknown function.</title>
        <authorList>
            <person name="Price M.N."/>
            <person name="Wetmore K.M."/>
            <person name="Waters R.J."/>
            <person name="Callaghan M."/>
            <person name="Ray J."/>
            <person name="Liu H."/>
            <person name="Kuehl J.V."/>
            <person name="Melnyk R.A."/>
            <person name="Lamson J.S."/>
            <person name="Suh Y."/>
            <person name="Carlson H.K."/>
            <person name="Esquivel Z."/>
            <person name="Sadeeshkumar H."/>
            <person name="Chakraborty R."/>
            <person name="Zane G.M."/>
            <person name="Rubin B.E."/>
            <person name="Wall J.D."/>
            <person name="Visel A."/>
            <person name="Bristow J."/>
            <person name="Blow M.J."/>
            <person name="Arkin A.P."/>
            <person name="Deutschbauer A.M."/>
        </authorList>
    </citation>
    <scope>NUCLEOTIDE SEQUENCE [LARGE SCALE GENOMIC DNA]</scope>
    <source>
        <strain evidence="3 4">FW300-N2E2</strain>
    </source>
</reference>
<dbReference type="InterPro" id="IPR020843">
    <property type="entry name" value="ER"/>
</dbReference>
<accession>A0A159ZVB2</accession>
<evidence type="ECO:0000313" key="4">
    <source>
        <dbReference type="Proteomes" id="UP000076083"/>
    </source>
</evidence>
<dbReference type="SUPFAM" id="SSF51735">
    <property type="entry name" value="NAD(P)-binding Rossmann-fold domains"/>
    <property type="match status" value="1"/>
</dbReference>
<sequence length="334" mass="35292">MRASYLTAYGDNEVVSSGELPDPVLSEGTSLIEIKAAGVNPVELGMRAGGFQRVLPYSFPQVPGFDISGVVREVSGPSQFKVGDEVYARMSNRAPGAYAELAVVTNDLLAKKPTKISHIEAASLPTVALTAWQAFFERANLKNGDRVLIQAGAGGVGTFAIQLAKHFGAHVTATAGTANQAFLKELGADIAVDYTKQRFEDFGPFDVVYDGVCGELVERSINTLAPGGRYVGLVMMADTRAFMSLGLPEAIAKGAAAGIAKYEELAASRGAEFHGPLTRPDAIQLAEIAKLVNAGIIKPHVSRVFGLNQLKQAYEAVGSGHTRGKLVLDTSKLI</sequence>
<dbReference type="CDD" id="cd05289">
    <property type="entry name" value="MDR_like_2"/>
    <property type="match status" value="1"/>
</dbReference>
<evidence type="ECO:0000313" key="3">
    <source>
        <dbReference type="EMBL" id="AMZ70541.1"/>
    </source>
</evidence>
<organism evidence="3 4">
    <name type="scientific">Pseudomonas fluorescens</name>
    <dbReference type="NCBI Taxonomy" id="294"/>
    <lineage>
        <taxon>Bacteria</taxon>
        <taxon>Pseudomonadati</taxon>
        <taxon>Pseudomonadota</taxon>
        <taxon>Gammaproteobacteria</taxon>
        <taxon>Pseudomonadales</taxon>
        <taxon>Pseudomonadaceae</taxon>
        <taxon>Pseudomonas</taxon>
    </lineage>
</organism>
<evidence type="ECO:0000256" key="1">
    <source>
        <dbReference type="ARBA" id="ARBA00023002"/>
    </source>
</evidence>
<reference evidence="4" key="1">
    <citation type="submission" date="2016-04" db="EMBL/GenBank/DDBJ databases">
        <authorList>
            <person name="Ray J."/>
            <person name="Price M."/>
            <person name="Deutschbauer A."/>
        </authorList>
    </citation>
    <scope>NUCLEOTIDE SEQUENCE [LARGE SCALE GENOMIC DNA]</scope>
    <source>
        <strain evidence="4">FW300-N2E2</strain>
    </source>
</reference>
<dbReference type="EMBL" id="CP015225">
    <property type="protein sequence ID" value="AMZ70541.1"/>
    <property type="molecule type" value="Genomic_DNA"/>
</dbReference>
<dbReference type="SUPFAM" id="SSF50129">
    <property type="entry name" value="GroES-like"/>
    <property type="match status" value="1"/>
</dbReference>
<feature type="domain" description="Enoyl reductase (ER)" evidence="2">
    <location>
        <begin position="10"/>
        <end position="328"/>
    </location>
</feature>
<dbReference type="InterPro" id="IPR013154">
    <property type="entry name" value="ADH-like_N"/>
</dbReference>
<protein>
    <recommendedName>
        <fullName evidence="2">Enoyl reductase (ER) domain-containing protein</fullName>
    </recommendedName>
</protein>
<keyword evidence="1" id="KW-0560">Oxidoreductase</keyword>